<feature type="domain" description="Fibronectin type-III" evidence="4">
    <location>
        <begin position="1254"/>
        <end position="1349"/>
    </location>
</feature>
<dbReference type="Gene3D" id="2.60.40.10">
    <property type="entry name" value="Immunoglobulins"/>
    <property type="match status" value="15"/>
</dbReference>
<dbReference type="InterPro" id="IPR036116">
    <property type="entry name" value="FN3_sf"/>
</dbReference>
<feature type="domain" description="Fibronectin type-III" evidence="4">
    <location>
        <begin position="575"/>
        <end position="670"/>
    </location>
</feature>
<feature type="domain" description="Fibronectin type-III" evidence="4">
    <location>
        <begin position="672"/>
        <end position="767"/>
    </location>
</feature>
<evidence type="ECO:0000256" key="3">
    <source>
        <dbReference type="SAM" id="SignalP"/>
    </source>
</evidence>
<evidence type="ECO:0000256" key="2">
    <source>
        <dbReference type="ARBA" id="ARBA00023157"/>
    </source>
</evidence>
<dbReference type="SUPFAM" id="SSF49265">
    <property type="entry name" value="Fibronectin type III"/>
    <property type="match status" value="8"/>
</dbReference>
<dbReference type="EMBL" id="JBHSKT010000003">
    <property type="protein sequence ID" value="MFC5270244.1"/>
    <property type="molecule type" value="Genomic_DNA"/>
</dbReference>
<accession>A0ABW0EBJ6</accession>
<dbReference type="InterPro" id="IPR026444">
    <property type="entry name" value="Secre_tail"/>
</dbReference>
<gene>
    <name evidence="5" type="ORF">ACFPIB_06460</name>
</gene>
<dbReference type="PANTHER" id="PTHR24099:SF11">
    <property type="entry name" value="FIBRONECTIN TYPE III DOMAIN-CONTAINING 3BA-RELATED"/>
    <property type="match status" value="1"/>
</dbReference>
<feature type="domain" description="Fibronectin type-III" evidence="4">
    <location>
        <begin position="1546"/>
        <end position="1641"/>
    </location>
</feature>
<dbReference type="Proteomes" id="UP001596161">
    <property type="component" value="Unassembled WGS sequence"/>
</dbReference>
<evidence type="ECO:0000259" key="4">
    <source>
        <dbReference type="PROSITE" id="PS50853"/>
    </source>
</evidence>
<dbReference type="InterPro" id="IPR013783">
    <property type="entry name" value="Ig-like_fold"/>
</dbReference>
<comment type="caution">
    <text evidence="5">The sequence shown here is derived from an EMBL/GenBank/DDBJ whole genome shotgun (WGS) entry which is preliminary data.</text>
</comment>
<dbReference type="CDD" id="cd00063">
    <property type="entry name" value="FN3"/>
    <property type="match status" value="7"/>
</dbReference>
<feature type="chain" id="PRO_5045456774" evidence="3">
    <location>
        <begin position="21"/>
        <end position="2362"/>
    </location>
</feature>
<dbReference type="Pfam" id="PF13385">
    <property type="entry name" value="Laminin_G_3"/>
    <property type="match status" value="2"/>
</dbReference>
<dbReference type="InterPro" id="IPR050617">
    <property type="entry name" value="E3_ligase_FN3/SPRY"/>
</dbReference>
<proteinExistence type="predicted"/>
<feature type="domain" description="Fibronectin type-III" evidence="4">
    <location>
        <begin position="1453"/>
        <end position="1544"/>
    </location>
</feature>
<dbReference type="NCBIfam" id="TIGR04183">
    <property type="entry name" value="Por_Secre_tail"/>
    <property type="match status" value="1"/>
</dbReference>
<feature type="domain" description="Fibronectin type-III" evidence="4">
    <location>
        <begin position="769"/>
        <end position="863"/>
    </location>
</feature>
<dbReference type="Pfam" id="PF00041">
    <property type="entry name" value="fn3"/>
    <property type="match status" value="2"/>
</dbReference>
<dbReference type="SUPFAM" id="SSF49899">
    <property type="entry name" value="Concanavalin A-like lectins/glucanases"/>
    <property type="match status" value="2"/>
</dbReference>
<dbReference type="InterPro" id="IPR006558">
    <property type="entry name" value="LamG-like"/>
</dbReference>
<keyword evidence="6" id="KW-1185">Reference proteome</keyword>
<dbReference type="InterPro" id="IPR013320">
    <property type="entry name" value="ConA-like_dom_sf"/>
</dbReference>
<keyword evidence="1 3" id="KW-0732">Signal</keyword>
<dbReference type="InterPro" id="IPR003961">
    <property type="entry name" value="FN3_dom"/>
</dbReference>
<feature type="signal peptide" evidence="3">
    <location>
        <begin position="1"/>
        <end position="20"/>
    </location>
</feature>
<keyword evidence="2" id="KW-1015">Disulfide bond</keyword>
<protein>
    <submittedName>
        <fullName evidence="5">LamG-like jellyroll fold domain-containing protein</fullName>
    </submittedName>
</protein>
<dbReference type="PANTHER" id="PTHR24099">
    <property type="entry name" value="E3 UBIQUITIN-PROTEIN LIGASE TRIM36-RELATED"/>
    <property type="match status" value="1"/>
</dbReference>
<feature type="domain" description="Fibronectin type-III" evidence="4">
    <location>
        <begin position="1861"/>
        <end position="1953"/>
    </location>
</feature>
<organism evidence="5 6">
    <name type="scientific">Adhaeribacter terreus</name>
    <dbReference type="NCBI Taxonomy" id="529703"/>
    <lineage>
        <taxon>Bacteria</taxon>
        <taxon>Pseudomonadati</taxon>
        <taxon>Bacteroidota</taxon>
        <taxon>Cytophagia</taxon>
        <taxon>Cytophagales</taxon>
        <taxon>Hymenobacteraceae</taxon>
        <taxon>Adhaeribacter</taxon>
    </lineage>
</organism>
<dbReference type="RefSeq" id="WP_378016615.1">
    <property type="nucleotide sequence ID" value="NZ_JBHSKT010000003.1"/>
</dbReference>
<feature type="domain" description="Fibronectin type-III" evidence="4">
    <location>
        <begin position="963"/>
        <end position="1058"/>
    </location>
</feature>
<dbReference type="Pfam" id="PF18962">
    <property type="entry name" value="Por_Secre_tail"/>
    <property type="match status" value="1"/>
</dbReference>
<evidence type="ECO:0000256" key="1">
    <source>
        <dbReference type="ARBA" id="ARBA00022729"/>
    </source>
</evidence>
<feature type="domain" description="Fibronectin type-III" evidence="4">
    <location>
        <begin position="865"/>
        <end position="960"/>
    </location>
</feature>
<evidence type="ECO:0000313" key="5">
    <source>
        <dbReference type="EMBL" id="MFC5270244.1"/>
    </source>
</evidence>
<feature type="domain" description="Fibronectin type-III" evidence="4">
    <location>
        <begin position="1352"/>
        <end position="1447"/>
    </location>
</feature>
<dbReference type="SMART" id="SM00560">
    <property type="entry name" value="LamGL"/>
    <property type="match status" value="2"/>
</dbReference>
<feature type="domain" description="Fibronectin type-III" evidence="4">
    <location>
        <begin position="385"/>
        <end position="475"/>
    </location>
</feature>
<feature type="domain" description="Fibronectin type-III" evidence="4">
    <location>
        <begin position="1955"/>
        <end position="2050"/>
    </location>
</feature>
<sequence>MKKLLALLAFSLLFTQNVFAQFSSVKQLKALSVDKNTKEKPQAKAWMHDGKHFSVLSTSSGMHVFRLDNDSTWTNVLTLTSSSHYFADCKVAGNVVHILLFDNNKTELVSIEYVASNSTYKRWTTRTSSVGVSTDSDAETATLDIDATGRMWMAYDTDTTVSVRWSDSPYSNWSNPVIVASGINPDDIGAVIAFPMFNKIGVFWSNQNTQRWGFKMHADSDPDSVWSADENPASQSALNVGHGFSDDHMNFKVGSNGTLYCAVKTSYDTPGYTKISLLVRRPNGTWDNIYKVSELGTRGIVLVNELKGKIRVIYTEDENGGKIFYRESSLSSISFGPQQTLISGTYNNPTSIKDNHTFEVVIIASNSSQAASVLAVDDPPIPEAPALNLPANGATSLPVASNFSWTAPLYAKTYQLQVATSSTFQNLIYDGSNITNTSSTVPGLNWSTQYYWRVRAVNKSGASAWSAVRNFTTEAIPLPGVPVQTAPLNSATLVSNPPVFTWNAANYAATYQLQIATSSGFQTIVSDVNNITGLTLTATNLNWNTQYFWRVRSVNASGSSSWSSVRNFTTQPIPMPSPPVLASPANSSTNVPLPAVLTWNAGAYAATYQVQVAISHDFFTIVSDINNISTLTRTINNLDWSSEYFWRVRSINASGVSAWSDTSSFISEAIPVPATPTLVSPANSAINIPLSTTLSWNAVTYAQSYQMQLATTPDFLTLVKDTSNISIPNTSVSGLNTSTQYYWRIRAINTSGSSSWSVVRSFTTVPPLPIAPVLNSPADIATGIAVAPTLSWNASAHAASYQMQLSTTSDFLTTISNVSNLTTLNTSVSGLAFSTQYFWRVRATNITGTSPWSDVRSFTTMAIPVPAAPTLASPSNGASGVAYTPTLSWNAVTYAETYQMQLATTADFTNLIADISNLTALNTVVPALAYSTQYFWRVRATNSSGTGNWSAVRSFTTVAPPPVPSIPALSSPSNGATSIAIDRTLTWNTSSNAYYYQIQLATTSDFQAIFKDSTNISTTSVLISGMAYSTKYYWRVRAINTTGASNWSSVRSFTTVAVPVPDVPVLDLPANATAGVALPAVLSWNAVLNAATYRVQVATSSGFGTIISDVSNITTLNSSPSGLNYSTQYYWRVRAVNSSGTSSWSASRSFTTMSIPMPVAPVLVAPVNLATGVSNPPALSWNAGDYAESYQFQVATTADFIATVADINNITTLSRSVSGLNWSTQYFWRVRTVNSSGVSNWSEVRSFTTMPIPIPAAPTLASPSNGASGVAYSPTLSWNSVTNAETYQMQLATTADFTNLITDTSNLTTLSTVVPALAYSTQYFWRVRATNSSGSGNWSIVRSFTTVAPPPVPGTVSLSSPSSGSTGVAVSRNFSWKAASNAYYYQLQFSTVSNFATIFKDTSSITTLSVPISGLTYSTKFYWRVRAINTTGAGSWSSVRNFTTVAVPAPAAPILNLPVNAATAVVLPAALSWNAVLNAESYQVQVATSSGFSNLVYNVSNITTTNTSVTGLDFSTQYFWRVRATNASGTSSWSAVRSFSTEAISLPGPPTLASPANNATAVLTPVGLSWNAGPYGESYQVQVATSTNFLTPSFDVNDITTLNTSVAGLAYYTLYYWRVRTNNASGVSTWSATWSFTTGSQPATLVGHWEMEETSGTTLNDASSFNNHASTVGNPTKVAGVYGQALQLNGSNQYATVPSSASLNASNAVTLAAWIKPEQTGSAQVILKKGVTGSADGYELSLTSTSKIMFRYNQVSSGDTYRLLATTLHPTNGNTWMHIAATFDGTTMKIYVDGSLDKTMTLSSPPAINSNNLPLAIGAQSTGNNRFKGAIDDPRVYNVALSAADINALATMPTFRPVPNATTLVAPADNVTNMSIPVTLSWSAVTNAVSYQVQVAPTSDFASPAADISNITELNIAVSTLNYGTQYFWRVRAVNSSGESEWSALRKFTTEPVALPGPPTLDAPANNATAIAIPAMLSWTAGSYATSYQVQVATTSDFVNLVSDESNITALSTAVAGLDYNTKYFWRVRTVNSAGISSWTAPRSFTTKTQSTALVGYWEMEETNGNTLFDASANANNATTVGNPIKVAGVAGQALQLNGSNQYATVPSSASLNINNAITLAAWIKPEQSGSAQVILKKGLTGDADGYELSLTSTRKILFRYNQVSGGSDYKAQSSILHPTDGDTWMHIAATFDGTTIKVYINGVLNKTETLSSPPAIASNNLPLAIGGQSTGNNLFKGAIDEPKIYNVALTSAEISSLANISSARVAVTSPPIPVEKLDASPNPFMNTTRINFAVPESGEYSITLYNMAGHPVKVLKKGYATAGENLSMELDGSKLPRGLYLVRLQNNRYSETIKLVHDLCN</sequence>
<dbReference type="PROSITE" id="PS50853">
    <property type="entry name" value="FN3"/>
    <property type="match status" value="14"/>
</dbReference>
<evidence type="ECO:0000313" key="6">
    <source>
        <dbReference type="Proteomes" id="UP001596161"/>
    </source>
</evidence>
<name>A0ABW0EBJ6_9BACT</name>
<feature type="domain" description="Fibronectin type-III" evidence="4">
    <location>
        <begin position="476"/>
        <end position="573"/>
    </location>
</feature>
<feature type="domain" description="Fibronectin type-III" evidence="4">
    <location>
        <begin position="1155"/>
        <end position="1252"/>
    </location>
</feature>
<dbReference type="Gene3D" id="2.60.120.200">
    <property type="match status" value="2"/>
</dbReference>
<reference evidence="6" key="1">
    <citation type="journal article" date="2019" name="Int. J. Syst. Evol. Microbiol.">
        <title>The Global Catalogue of Microorganisms (GCM) 10K type strain sequencing project: providing services to taxonomists for standard genome sequencing and annotation.</title>
        <authorList>
            <consortium name="The Broad Institute Genomics Platform"/>
            <consortium name="The Broad Institute Genome Sequencing Center for Infectious Disease"/>
            <person name="Wu L."/>
            <person name="Ma J."/>
        </authorList>
    </citation>
    <scope>NUCLEOTIDE SEQUENCE [LARGE SCALE GENOMIC DNA]</scope>
    <source>
        <strain evidence="6">KACC 12602</strain>
    </source>
</reference>
<dbReference type="SMART" id="SM00060">
    <property type="entry name" value="FN3"/>
    <property type="match status" value="15"/>
</dbReference>